<proteinExistence type="predicted"/>
<evidence type="ECO:0000313" key="8">
    <source>
        <dbReference type="EMBL" id="AHZ72003.1"/>
    </source>
</evidence>
<feature type="transmembrane region" description="Helical" evidence="7">
    <location>
        <begin position="82"/>
        <end position="99"/>
    </location>
</feature>
<feature type="transmembrane region" description="Helical" evidence="7">
    <location>
        <begin position="33"/>
        <end position="51"/>
    </location>
</feature>
<evidence type="ECO:0000256" key="3">
    <source>
        <dbReference type="ARBA" id="ARBA00022475"/>
    </source>
</evidence>
<evidence type="ECO:0000256" key="7">
    <source>
        <dbReference type="SAM" id="Phobius"/>
    </source>
</evidence>
<keyword evidence="3" id="KW-1003">Cell membrane</keyword>
<evidence type="ECO:0000256" key="4">
    <source>
        <dbReference type="ARBA" id="ARBA00022692"/>
    </source>
</evidence>
<sequence length="677" mass="73626">MNPTIVKNVLSRVFYVPITLQALFAPDRRALQFAIKTLIGGGLALWLALRWGLEQPAWALMTAFIVAQPLSGMVVQKGLARLLGTLVGTIMSVVFMGLFAQTPWLFLLALALWLGLCTASSTLLRSAWSYSFVLAGYTVAIIALPAITHPLTVFDQAVARCTEICLGILCATAASALLWPMRVERQLADQARAAWNSGMNAARATLAGDAQARKGLLEILGRIVAVDAQREHAWFEGGLGRQRARAISGLSQKLLMLLRIARSVRRQWKQLEPQEAEQLSPWMTEVQVALSGDDTATLQALRPRLLDASHDPHISSAQSYCLARFTLLLDTAMAATAAMKAVEEGRETVDPPRTLAPHRDLSLALVFGARSALAFLVVSCFWLATAWPAASGALVLTCVVCSLFASRENGAQIGMSFMRGIFLAIPAAFFVGQILLPQWSGFALLCMGMGVPLFFGALGMAKPQIGATATSFCLHFIVLVSPLNAMKFDVATFFNSAQAMVVGVGAAVLAFHLLILRNPAWHGRRLLAATLDDLVRLTRRNLRGAESWFGGRMADRLLQLARHYPELPEPARSRWDDGLLGLDIGDELLHLRLSLAVAQVPVSAPQRRYLEQLEKVLEQGPAGNCADALERPSADFLKTLYALPPSDAVKLAQGAVLQLQSSWRAWCRQQEQSHGLA</sequence>
<keyword evidence="4 7" id="KW-0812">Transmembrane</keyword>
<feature type="transmembrane region" description="Helical" evidence="7">
    <location>
        <begin position="442"/>
        <end position="458"/>
    </location>
</feature>
<dbReference type="PANTHER" id="PTHR30509:SF9">
    <property type="entry name" value="MULTIDRUG RESISTANCE PROTEIN MDTO"/>
    <property type="match status" value="1"/>
</dbReference>
<dbReference type="AlphaFoldDB" id="A0A024EI31"/>
<comment type="subcellular location">
    <subcellularLocation>
        <location evidence="1">Cell membrane</location>
        <topology evidence="1">Multi-pass membrane protein</topology>
    </subcellularLocation>
</comment>
<keyword evidence="2" id="KW-0813">Transport</keyword>
<feature type="transmembrane region" description="Helical" evidence="7">
    <location>
        <begin position="390"/>
        <end position="405"/>
    </location>
</feature>
<dbReference type="HOGENOM" id="CLU_013927_1_1_6"/>
<dbReference type="PANTHER" id="PTHR30509">
    <property type="entry name" value="P-HYDROXYBENZOIC ACID EFFLUX PUMP SUBUNIT-RELATED"/>
    <property type="match status" value="1"/>
</dbReference>
<dbReference type="Pfam" id="PF04632">
    <property type="entry name" value="FUSC"/>
    <property type="match status" value="1"/>
</dbReference>
<evidence type="ECO:0000256" key="1">
    <source>
        <dbReference type="ARBA" id="ARBA00004651"/>
    </source>
</evidence>
<evidence type="ECO:0000256" key="5">
    <source>
        <dbReference type="ARBA" id="ARBA00022989"/>
    </source>
</evidence>
<feature type="transmembrane region" description="Helical" evidence="7">
    <location>
        <begin position="105"/>
        <end position="124"/>
    </location>
</feature>
<dbReference type="GO" id="GO:0005886">
    <property type="term" value="C:plasma membrane"/>
    <property type="evidence" value="ECO:0007669"/>
    <property type="project" value="UniProtKB-SubCell"/>
</dbReference>
<dbReference type="EMBL" id="CP005960">
    <property type="protein sequence ID" value="AHZ72003.1"/>
    <property type="molecule type" value="Genomic_DNA"/>
</dbReference>
<dbReference type="GO" id="GO:0022857">
    <property type="term" value="F:transmembrane transporter activity"/>
    <property type="evidence" value="ECO:0007669"/>
    <property type="project" value="InterPro"/>
</dbReference>
<feature type="transmembrane region" description="Helical" evidence="7">
    <location>
        <begin position="157"/>
        <end position="179"/>
    </location>
</feature>
<gene>
    <name evidence="8" type="ORF">OU5_4924</name>
</gene>
<feature type="transmembrane region" description="Helical" evidence="7">
    <location>
        <begin position="131"/>
        <end position="151"/>
    </location>
</feature>
<keyword evidence="5 7" id="KW-1133">Transmembrane helix</keyword>
<feature type="transmembrane region" description="Helical" evidence="7">
    <location>
        <begin position="363"/>
        <end position="384"/>
    </location>
</feature>
<organism evidence="8 9">
    <name type="scientific">Pseudomonas mandelii JR-1</name>
    <dbReference type="NCBI Taxonomy" id="1147786"/>
    <lineage>
        <taxon>Bacteria</taxon>
        <taxon>Pseudomonadati</taxon>
        <taxon>Pseudomonadota</taxon>
        <taxon>Gammaproteobacteria</taxon>
        <taxon>Pseudomonadales</taxon>
        <taxon>Pseudomonadaceae</taxon>
        <taxon>Pseudomonas</taxon>
    </lineage>
</organism>
<dbReference type="Proteomes" id="UP000026913">
    <property type="component" value="Chromosome"/>
</dbReference>
<feature type="transmembrane region" description="Helical" evidence="7">
    <location>
        <begin position="497"/>
        <end position="516"/>
    </location>
</feature>
<keyword evidence="6 7" id="KW-0472">Membrane</keyword>
<dbReference type="InterPro" id="IPR006726">
    <property type="entry name" value="PHBA_efflux_AaeB/fusaric-R"/>
</dbReference>
<reference evidence="8 9" key="1">
    <citation type="journal article" date="2012" name="J. Bacteriol.">
        <title>Genome sequence of cold-adapted Pseudomonas mandelii strain JR-1.</title>
        <authorList>
            <person name="Jang S.H."/>
            <person name="Kim J."/>
            <person name="Kim J."/>
            <person name="Hong S."/>
            <person name="Lee C."/>
        </authorList>
    </citation>
    <scope>NUCLEOTIDE SEQUENCE [LARGE SCALE GENOMIC DNA]</scope>
    <source>
        <strain evidence="8 9">JR-1</strain>
    </source>
</reference>
<dbReference type="KEGG" id="pman:OU5_4924"/>
<protein>
    <submittedName>
        <fullName evidence="8">Fusaric acid resistance domain-containing protein</fullName>
    </submittedName>
</protein>
<evidence type="ECO:0000256" key="6">
    <source>
        <dbReference type="ARBA" id="ARBA00023136"/>
    </source>
</evidence>
<evidence type="ECO:0000256" key="2">
    <source>
        <dbReference type="ARBA" id="ARBA00022448"/>
    </source>
</evidence>
<accession>A0A024EI31</accession>
<evidence type="ECO:0000313" key="9">
    <source>
        <dbReference type="Proteomes" id="UP000026913"/>
    </source>
</evidence>
<feature type="transmembrane region" description="Helical" evidence="7">
    <location>
        <begin position="465"/>
        <end position="485"/>
    </location>
</feature>
<feature type="transmembrane region" description="Helical" evidence="7">
    <location>
        <begin position="417"/>
        <end position="436"/>
    </location>
</feature>
<name>A0A024EI31_9PSED</name>